<feature type="transmembrane region" description="Helical" evidence="10">
    <location>
        <begin position="136"/>
        <end position="155"/>
    </location>
</feature>
<reference evidence="13 14" key="1">
    <citation type="journal article" date="2013" name="Genome Biol.">
        <title>The genome sequence of the most widely cultivated cacao type and its use to identify candidate genes regulating pod color.</title>
        <authorList>
            <person name="Motamayor J.C."/>
            <person name="Mockaitis K."/>
            <person name="Schmutz J."/>
            <person name="Haiminen N."/>
            <person name="Iii D.L."/>
            <person name="Cornejo O."/>
            <person name="Findley S.D."/>
            <person name="Zheng P."/>
            <person name="Utro F."/>
            <person name="Royaert S."/>
            <person name="Saski C."/>
            <person name="Jenkins J."/>
            <person name="Podicheti R."/>
            <person name="Zhao M."/>
            <person name="Scheffler B.E."/>
            <person name="Stack J.C."/>
            <person name="Feltus F.A."/>
            <person name="Mustiga G.M."/>
            <person name="Amores F."/>
            <person name="Phillips W."/>
            <person name="Marelli J.P."/>
            <person name="May G.D."/>
            <person name="Shapiro H."/>
            <person name="Ma J."/>
            <person name="Bustamante C.D."/>
            <person name="Schnell R.J."/>
            <person name="Main D."/>
            <person name="Gilbert D."/>
            <person name="Parida L."/>
            <person name="Kuhn D.N."/>
        </authorList>
    </citation>
    <scope>NUCLEOTIDE SEQUENCE [LARGE SCALE GENOMIC DNA]</scope>
    <source>
        <strain evidence="14">cv. Matina 1-6</strain>
    </source>
</reference>
<keyword evidence="5" id="KW-0630">Potassium</keyword>
<dbReference type="OMA" id="AKRCWRF"/>
<dbReference type="InParanoid" id="A0A061FK39"/>
<evidence type="ECO:0000256" key="7">
    <source>
        <dbReference type="ARBA" id="ARBA00023065"/>
    </source>
</evidence>
<dbReference type="eggNOG" id="KOG1650">
    <property type="taxonomic scope" value="Eukaryota"/>
</dbReference>
<feature type="transmembrane region" description="Helical" evidence="10">
    <location>
        <begin position="235"/>
        <end position="257"/>
    </location>
</feature>
<dbReference type="Proteomes" id="UP000026915">
    <property type="component" value="Chromosome 10"/>
</dbReference>
<evidence type="ECO:0000313" key="14">
    <source>
        <dbReference type="Proteomes" id="UP000026915"/>
    </source>
</evidence>
<comment type="subcellular location">
    <subcellularLocation>
        <location evidence="1">Membrane</location>
        <topology evidence="1">Multi-pass membrane protein</topology>
    </subcellularLocation>
</comment>
<dbReference type="EMBL" id="CM001888">
    <property type="protein sequence ID" value="EOY17660.1"/>
    <property type="molecule type" value="Genomic_DNA"/>
</dbReference>
<feature type="transmembrane region" description="Helical" evidence="10">
    <location>
        <begin position="412"/>
        <end position="434"/>
    </location>
</feature>
<dbReference type="Gene3D" id="1.20.1530.20">
    <property type="match status" value="1"/>
</dbReference>
<keyword evidence="3" id="KW-0633">Potassium transport</keyword>
<evidence type="ECO:0000256" key="6">
    <source>
        <dbReference type="ARBA" id="ARBA00022989"/>
    </source>
</evidence>
<dbReference type="GO" id="GO:0006813">
    <property type="term" value="P:potassium ion transport"/>
    <property type="evidence" value="ECO:0007669"/>
    <property type="project" value="UniProtKB-KW"/>
</dbReference>
<evidence type="ECO:0000256" key="1">
    <source>
        <dbReference type="ARBA" id="ARBA00004141"/>
    </source>
</evidence>
<dbReference type="GO" id="GO:0098662">
    <property type="term" value="P:inorganic cation transmembrane transport"/>
    <property type="evidence" value="ECO:0000318"/>
    <property type="project" value="GO_Central"/>
</dbReference>
<dbReference type="Pfam" id="PF00999">
    <property type="entry name" value="Na_H_Exchanger"/>
    <property type="match status" value="1"/>
</dbReference>
<dbReference type="AlphaFoldDB" id="A0A061FK39"/>
<evidence type="ECO:0000256" key="3">
    <source>
        <dbReference type="ARBA" id="ARBA00022538"/>
    </source>
</evidence>
<accession>A0A061FK39</accession>
<dbReference type="PANTHER" id="PTHR32468:SF168">
    <property type="entry name" value="CATION_H(+) ANTIPORTER 15-LIKE"/>
    <property type="match status" value="1"/>
</dbReference>
<evidence type="ECO:0000259" key="12">
    <source>
        <dbReference type="Pfam" id="PF23259"/>
    </source>
</evidence>
<protein>
    <submittedName>
        <fullName evidence="13">K(+)/H(+) antiporter, putative</fullName>
    </submittedName>
</protein>
<dbReference type="GO" id="GO:0015297">
    <property type="term" value="F:antiporter activity"/>
    <property type="evidence" value="ECO:0007669"/>
    <property type="project" value="InterPro"/>
</dbReference>
<evidence type="ECO:0000256" key="4">
    <source>
        <dbReference type="ARBA" id="ARBA00022692"/>
    </source>
</evidence>
<keyword evidence="14" id="KW-1185">Reference proteome</keyword>
<dbReference type="GO" id="GO:1902600">
    <property type="term" value="P:proton transmembrane transport"/>
    <property type="evidence" value="ECO:0007669"/>
    <property type="project" value="InterPro"/>
</dbReference>
<dbReference type="GO" id="GO:0016020">
    <property type="term" value="C:membrane"/>
    <property type="evidence" value="ECO:0007669"/>
    <property type="project" value="UniProtKB-SubCell"/>
</dbReference>
<proteinExistence type="inferred from homology"/>
<feature type="transmembrane region" description="Helical" evidence="10">
    <location>
        <begin position="200"/>
        <end position="223"/>
    </location>
</feature>
<feature type="transmembrane region" description="Helical" evidence="10">
    <location>
        <begin position="37"/>
        <end position="60"/>
    </location>
</feature>
<dbReference type="Pfam" id="PF23259">
    <property type="entry name" value="CHX17_C"/>
    <property type="match status" value="1"/>
</dbReference>
<evidence type="ECO:0000256" key="8">
    <source>
        <dbReference type="ARBA" id="ARBA00023136"/>
    </source>
</evidence>
<organism evidence="13 14">
    <name type="scientific">Theobroma cacao</name>
    <name type="common">Cacao</name>
    <name type="synonym">Cocoa</name>
    <dbReference type="NCBI Taxonomy" id="3641"/>
    <lineage>
        <taxon>Eukaryota</taxon>
        <taxon>Viridiplantae</taxon>
        <taxon>Streptophyta</taxon>
        <taxon>Embryophyta</taxon>
        <taxon>Tracheophyta</taxon>
        <taxon>Spermatophyta</taxon>
        <taxon>Magnoliopsida</taxon>
        <taxon>eudicotyledons</taxon>
        <taxon>Gunneridae</taxon>
        <taxon>Pentapetalae</taxon>
        <taxon>rosids</taxon>
        <taxon>malvids</taxon>
        <taxon>Malvales</taxon>
        <taxon>Malvaceae</taxon>
        <taxon>Byttnerioideae</taxon>
        <taxon>Theobroma</taxon>
    </lineage>
</organism>
<dbReference type="Gramene" id="EOY17660">
    <property type="protein sequence ID" value="EOY17660"/>
    <property type="gene ID" value="TCM_042429"/>
</dbReference>
<dbReference type="InterPro" id="IPR050794">
    <property type="entry name" value="CPA2_transporter"/>
</dbReference>
<dbReference type="InterPro" id="IPR038770">
    <property type="entry name" value="Na+/solute_symporter_sf"/>
</dbReference>
<name>A0A061FK39_THECC</name>
<evidence type="ECO:0000259" key="11">
    <source>
        <dbReference type="Pfam" id="PF00999"/>
    </source>
</evidence>
<dbReference type="GO" id="GO:0006885">
    <property type="term" value="P:regulation of pH"/>
    <property type="evidence" value="ECO:0000318"/>
    <property type="project" value="GO_Central"/>
</dbReference>
<evidence type="ECO:0000256" key="9">
    <source>
        <dbReference type="ARBA" id="ARBA00038341"/>
    </source>
</evidence>
<sequence length="786" mass="87476">MASGSVNKTVLYPQVCVLYNKNMHYQGVFASGNPLDYIVPVFMLQVILSVVISRVIYIVLRPLKQPKLVCNILAGIILGPSVLGRNKSYMERMFAPKEMMVLGTMSNMATTLYIFIICIKMDATMLSRTSKKTWRFGLSCTIIPFFFTMILTELLRHFLPGFRDSQFFPIQFSVVSSLSYFIVIVHALDELDLLSSELGQLSTSITLLNELVSCMIVMLGITLGQKDTIHMMYSFLSLCGLIAFAIFVIRPVLHWIIKRTPRGSPVNEGYVIAILLWTLLLGVTTDALGGSFSPAAMIMGLIIPDGPPLGATIIQKSELLISEFFLPLFFVRIGYFTNLSAIQDWTELVIFGALILVGYLGKLVGSCLVSSTINMRKSTAILLSLILSLQGVNELLNGVRWKHQKLLDEQNFATFVLSIVILNGIITPIIEIFYKPEVKTFDPSSVKLHSRSLGMTSSVGELRIISCVEDEDNVPSFTSLLEALNPTEVNPICAYVIHLVPLSTQTVPLLVPYKSHKRRFSTPNGSDSIMRAFLNYSQNSQGPVHIQPFRMISPFKYMHEPICRLAEAIRTPLVLVPFFKSQEVHSIEGSLRIFNTNIQQFSRCTVGILVDRGLRTHISVNSFSYNVAVIFLGGADDREVLAFAARMSSHPNIAITVLRIHLRGNCARGFEDERELDDSLFRDFKAMNVGNACVVCHEMVADNSEEVMIALGSLANCYNLVIVGKRQGCNSQFEEGLIAWTQYPELGVIGDAMAAPDFCGGMMSVLVLQHFGERNQNSTRFTSFDC</sequence>
<keyword evidence="4 10" id="KW-0812">Transmembrane</keyword>
<keyword evidence="2" id="KW-0813">Transport</keyword>
<keyword evidence="6 10" id="KW-1133">Transmembrane helix</keyword>
<dbReference type="PANTHER" id="PTHR32468">
    <property type="entry name" value="CATION/H + ANTIPORTER"/>
    <property type="match status" value="1"/>
</dbReference>
<evidence type="ECO:0000256" key="10">
    <source>
        <dbReference type="SAM" id="Phobius"/>
    </source>
</evidence>
<feature type="domain" description="Cation/H(+) antiporter C-terminal" evidence="12">
    <location>
        <begin position="625"/>
        <end position="771"/>
    </location>
</feature>
<dbReference type="HOGENOM" id="CLU_005126_6_2_1"/>
<feature type="transmembrane region" description="Helical" evidence="10">
    <location>
        <begin position="348"/>
        <end position="369"/>
    </location>
</feature>
<keyword evidence="8 10" id="KW-0472">Membrane</keyword>
<dbReference type="InterPro" id="IPR057290">
    <property type="entry name" value="CHX17_C"/>
</dbReference>
<gene>
    <name evidence="13" type="ORF">TCM_042429</name>
</gene>
<feature type="transmembrane region" description="Helical" evidence="10">
    <location>
        <begin position="269"/>
        <end position="289"/>
    </location>
</feature>
<feature type="transmembrane region" description="Helical" evidence="10">
    <location>
        <begin position="99"/>
        <end position="116"/>
    </location>
</feature>
<comment type="similarity">
    <text evidence="9">Belongs to the monovalent cation:proton antiporter 2 (CPA2) transporter (TC 2.A.37) family. CHX (TC 2.A.37.4) subfamily.</text>
</comment>
<feature type="transmembrane region" description="Helical" evidence="10">
    <location>
        <begin position="167"/>
        <end position="188"/>
    </location>
</feature>
<feature type="domain" description="Cation/H+ exchanger transmembrane" evidence="11">
    <location>
        <begin position="51"/>
        <end position="429"/>
    </location>
</feature>
<evidence type="ECO:0000256" key="2">
    <source>
        <dbReference type="ARBA" id="ARBA00022448"/>
    </source>
</evidence>
<evidence type="ECO:0000256" key="5">
    <source>
        <dbReference type="ARBA" id="ARBA00022958"/>
    </source>
</evidence>
<dbReference type="InterPro" id="IPR006153">
    <property type="entry name" value="Cation/H_exchanger_TM"/>
</dbReference>
<dbReference type="GO" id="GO:0012505">
    <property type="term" value="C:endomembrane system"/>
    <property type="evidence" value="ECO:0000318"/>
    <property type="project" value="GO_Central"/>
</dbReference>
<keyword evidence="7" id="KW-0406">Ion transport</keyword>
<evidence type="ECO:0000313" key="13">
    <source>
        <dbReference type="EMBL" id="EOY17660.1"/>
    </source>
</evidence>